<dbReference type="OMA" id="WKDFNIG"/>
<dbReference type="InterPro" id="IPR040193">
    <property type="entry name" value="EFHC1/EFHC2/EFHB"/>
</dbReference>
<dbReference type="FunFam" id="2.30.29.170:FF:000001">
    <property type="entry name" value="EF-hand domain containing 1"/>
    <property type="match status" value="1"/>
</dbReference>
<dbReference type="GO" id="GO:0043014">
    <property type="term" value="F:alpha-tubulin binding"/>
    <property type="evidence" value="ECO:0007669"/>
    <property type="project" value="TreeGrafter"/>
</dbReference>
<dbReference type="InParanoid" id="A0A674A289"/>
<dbReference type="Pfam" id="PF06565">
    <property type="entry name" value="DM10_dom"/>
    <property type="match status" value="3"/>
</dbReference>
<sequence>MSINTGHGLPFLPGNTFRDVTKSAHHRPQTLSYKNGYALPHRPKVGIGQAPLLSSELTQSEINQFSNQTSALTYGTTHYSPALDFIPAHVAYDKKVLRFYGYFQQEVLHSPQEGHRVRPVVLYYYLEDDSMCIMEPVVENSGIPQGKLIKRQRLPKNDRGDHYHWKDLNVGMDLVVYGTVYRVTHCDSYTQDFMESEGLVLNDAEPTPVDPYIQQRTQPGRSYITPSVFDRLKQFLTMDRKVLRFFALWDHTDSLYGEARPVTIQYYLVDDSVEIREVHEPNSGRDPFPVLLRRQRLPKNIKPPFPSCVLEVSPQEVHQYYSPKDFQVGETLQLMGRRFLLYDCDEFTKAYYQKEHPDLELKPKPVVKKTTELHDRHEVPPYNGFGSLEDSLQNCLSLIPEPPKKDLMKMLENDHKVLRYAARMDSQNPQDEGRRFIFSYFLSSDMISIFEKSTRNSGIISGQFLEKTRIPKPGCTVDKPEFYGPADFAIGDTVEVFRHRFVLTDADHYVLKYLESISDQLPSRTLNSLRQRLGVADQEVDPHTDPQSGKDITVHSGCHGDTQRALFNNCIHGKRCIHYMTKSMWTPAYRTSHSKIMAINMELVPPFAAIKVSTLLGRLSTRCWNIDAGTCSHSATRALVSSGSDVG</sequence>
<feature type="domain" description="DM10" evidence="6">
    <location>
        <begin position="239"/>
        <end position="356"/>
    </location>
</feature>
<dbReference type="FunFam" id="2.30.29.170:FF:000003">
    <property type="entry name" value="EF-hand domain (C-terminal) containing 1"/>
    <property type="match status" value="1"/>
</dbReference>
<keyword evidence="4" id="KW-0206">Cytoskeleton</keyword>
<dbReference type="GeneTree" id="ENSGT00530000063528"/>
<evidence type="ECO:0000313" key="7">
    <source>
        <dbReference type="Ensembl" id="ENSSTUP00000052396.1"/>
    </source>
</evidence>
<dbReference type="GO" id="GO:0007052">
    <property type="term" value="P:mitotic spindle organization"/>
    <property type="evidence" value="ECO:0007669"/>
    <property type="project" value="TreeGrafter"/>
</dbReference>
<dbReference type="PROSITE" id="PS51336">
    <property type="entry name" value="DM10"/>
    <property type="match status" value="3"/>
</dbReference>
<dbReference type="Gene3D" id="2.30.29.170">
    <property type="match status" value="3"/>
</dbReference>
<dbReference type="Proteomes" id="UP000472277">
    <property type="component" value="Chromosome 35"/>
</dbReference>
<keyword evidence="3" id="KW-0677">Repeat</keyword>
<evidence type="ECO:0000256" key="1">
    <source>
        <dbReference type="ARBA" id="ARBA00004430"/>
    </source>
</evidence>
<gene>
    <name evidence="7" type="primary">EFHC1</name>
    <name evidence="7" type="synonym">efhc1</name>
</gene>
<dbReference type="PANTHER" id="PTHR12086">
    <property type="entry name" value="EF-HAND DOMAIN C-TERMINAL CONTAINING PROTEIN"/>
    <property type="match status" value="1"/>
</dbReference>
<keyword evidence="8" id="KW-1185">Reference proteome</keyword>
<evidence type="ECO:0000256" key="5">
    <source>
        <dbReference type="ARBA" id="ARBA00023273"/>
    </source>
</evidence>
<protein>
    <submittedName>
        <fullName evidence="7">EF-hand domain (C-terminal) containing 1</fullName>
    </submittedName>
</protein>
<reference evidence="7" key="1">
    <citation type="submission" date="2025-08" db="UniProtKB">
        <authorList>
            <consortium name="Ensembl"/>
        </authorList>
    </citation>
    <scope>IDENTIFICATION</scope>
</reference>
<dbReference type="GO" id="GO:0000281">
    <property type="term" value="P:mitotic cytokinesis"/>
    <property type="evidence" value="ECO:0007669"/>
    <property type="project" value="TreeGrafter"/>
</dbReference>
<evidence type="ECO:0000256" key="4">
    <source>
        <dbReference type="ARBA" id="ARBA00023212"/>
    </source>
</evidence>
<keyword evidence="2" id="KW-0963">Cytoplasm</keyword>
<name>A0A674A289_SALTR</name>
<dbReference type="InterPro" id="IPR006602">
    <property type="entry name" value="DM10_dom"/>
</dbReference>
<dbReference type="GO" id="GO:0060285">
    <property type="term" value="P:cilium-dependent cell motility"/>
    <property type="evidence" value="ECO:0007669"/>
    <property type="project" value="TreeGrafter"/>
</dbReference>
<feature type="domain" description="DM10" evidence="6">
    <location>
        <begin position="93"/>
        <end position="198"/>
    </location>
</feature>
<dbReference type="AlphaFoldDB" id="A0A674A289"/>
<evidence type="ECO:0000313" key="8">
    <source>
        <dbReference type="Proteomes" id="UP000472277"/>
    </source>
</evidence>
<keyword evidence="5" id="KW-0966">Cell projection</keyword>
<evidence type="ECO:0000256" key="3">
    <source>
        <dbReference type="ARBA" id="ARBA00022737"/>
    </source>
</evidence>
<reference evidence="7" key="2">
    <citation type="submission" date="2025-09" db="UniProtKB">
        <authorList>
            <consortium name="Ensembl"/>
        </authorList>
    </citation>
    <scope>IDENTIFICATION</scope>
</reference>
<evidence type="ECO:0000259" key="6">
    <source>
        <dbReference type="PROSITE" id="PS51336"/>
    </source>
</evidence>
<accession>A0A674A289</accession>
<dbReference type="PANTHER" id="PTHR12086:SF9">
    <property type="entry name" value="EF-HAND DOMAIN-CONTAINING PROTEIN 1"/>
    <property type="match status" value="1"/>
</dbReference>
<evidence type="ECO:0000256" key="2">
    <source>
        <dbReference type="ARBA" id="ARBA00022490"/>
    </source>
</evidence>
<feature type="domain" description="DM10" evidence="6">
    <location>
        <begin position="414"/>
        <end position="518"/>
    </location>
</feature>
<dbReference type="FunFam" id="2.30.29.170:FF:000002">
    <property type="entry name" value="EF-hand domain (C-terminal) containing 1"/>
    <property type="match status" value="1"/>
</dbReference>
<dbReference type="GO" id="GO:0005930">
    <property type="term" value="C:axoneme"/>
    <property type="evidence" value="ECO:0007669"/>
    <property type="project" value="UniProtKB-SubCell"/>
</dbReference>
<dbReference type="GO" id="GO:0072686">
    <property type="term" value="C:mitotic spindle"/>
    <property type="evidence" value="ECO:0007669"/>
    <property type="project" value="TreeGrafter"/>
</dbReference>
<comment type="subcellular location">
    <subcellularLocation>
        <location evidence="1">Cytoplasm</location>
        <location evidence="1">Cytoskeleton</location>
        <location evidence="1">Cilium axoneme</location>
    </subcellularLocation>
</comment>
<proteinExistence type="predicted"/>
<dbReference type="SMART" id="SM00676">
    <property type="entry name" value="DM10"/>
    <property type="match status" value="3"/>
</dbReference>
<dbReference type="Ensembl" id="ENSSTUT00000054786.1">
    <property type="protein sequence ID" value="ENSSTUP00000052396.1"/>
    <property type="gene ID" value="ENSSTUG00000022166.1"/>
</dbReference>
<organism evidence="7 8">
    <name type="scientific">Salmo trutta</name>
    <name type="common">Brown trout</name>
    <dbReference type="NCBI Taxonomy" id="8032"/>
    <lineage>
        <taxon>Eukaryota</taxon>
        <taxon>Metazoa</taxon>
        <taxon>Chordata</taxon>
        <taxon>Craniata</taxon>
        <taxon>Vertebrata</taxon>
        <taxon>Euteleostomi</taxon>
        <taxon>Actinopterygii</taxon>
        <taxon>Neopterygii</taxon>
        <taxon>Teleostei</taxon>
        <taxon>Protacanthopterygii</taxon>
        <taxon>Salmoniformes</taxon>
        <taxon>Salmonidae</taxon>
        <taxon>Salmoninae</taxon>
        <taxon>Salmo</taxon>
    </lineage>
</organism>